<organism evidence="1 2">
    <name type="scientific">Acanthocheilonema viteae</name>
    <name type="common">Filarial nematode worm</name>
    <name type="synonym">Dipetalonema viteae</name>
    <dbReference type="NCBI Taxonomy" id="6277"/>
    <lineage>
        <taxon>Eukaryota</taxon>
        <taxon>Metazoa</taxon>
        <taxon>Ecdysozoa</taxon>
        <taxon>Nematoda</taxon>
        <taxon>Chromadorea</taxon>
        <taxon>Rhabditida</taxon>
        <taxon>Spirurina</taxon>
        <taxon>Spiruromorpha</taxon>
        <taxon>Filarioidea</taxon>
        <taxon>Onchocercidae</taxon>
        <taxon>Acanthocheilonema</taxon>
    </lineage>
</organism>
<dbReference type="OrthoDB" id="5874952at2759"/>
<dbReference type="AlphaFoldDB" id="A0A498SP11"/>
<dbReference type="EMBL" id="UPTC01001342">
    <property type="protein sequence ID" value="VBB31693.1"/>
    <property type="molecule type" value="Genomic_DNA"/>
</dbReference>
<dbReference type="Proteomes" id="UP000276991">
    <property type="component" value="Unassembled WGS sequence"/>
</dbReference>
<gene>
    <name evidence="1" type="ORF">NAV_LOCUS6484</name>
</gene>
<accession>A0A498SP11</accession>
<reference evidence="1 2" key="1">
    <citation type="submission" date="2018-08" db="EMBL/GenBank/DDBJ databases">
        <authorList>
            <person name="Laetsch R D."/>
            <person name="Stevens L."/>
            <person name="Kumar S."/>
            <person name="Blaxter L. M."/>
        </authorList>
    </citation>
    <scope>NUCLEOTIDE SEQUENCE [LARGE SCALE GENOMIC DNA]</scope>
</reference>
<name>A0A498SP11_ACAVI</name>
<evidence type="ECO:0000313" key="2">
    <source>
        <dbReference type="Proteomes" id="UP000276991"/>
    </source>
</evidence>
<protein>
    <submittedName>
        <fullName evidence="1">Uncharacterized protein</fullName>
    </submittedName>
</protein>
<proteinExistence type="predicted"/>
<keyword evidence="2" id="KW-1185">Reference proteome</keyword>
<evidence type="ECO:0000313" key="1">
    <source>
        <dbReference type="EMBL" id="VBB31693.1"/>
    </source>
</evidence>
<sequence>MSLESDLKRTTGFVELRCFRSLFGVTLCDVHFQMRKQMNTLGQKHEWNSALAKEEAETVAANSTVVPAYLFSRERQKVRSCYETSPSGLVGQKITLEKRYFEPTIEKNFKHPPLEKQAGNRIRSVSFSFKVSNTRCIKDELIMSSVRRNYSDTDLKPCIRTIIRGGSSSDLLEKAGLERTKATLISKLASDDSSTQDSSSEKNPNTSECILKSDFHLSCSSDPKKRKLEVLLTGKIISATPSLTASDKVTRNGNKCLPRVIRPSYLSTALNRKSEWEKVAIRTRSAFLKQRSQKMLKERLKKYRLTTPKSHVDNGEKLSANKATPVASYLAVEENTNKIPFSSPVESLPLDAVNKNSREVVSNKGNVKELSVDSDIKDDSDIAEIEVKREVELLVQKALLQTASSSHHRPNQGLVGPRFVQEDDDLNVTENNDKLKKMWALVAEESTLTNNLNDITAKMNKIKMELFTLSNKSFQIKDRLDKVRLLKIQLLNNSFYGVPVLLCSLRSSGNLQLFASDENLSGVAIACTANVILLNDAGHQLNAGRLHMFQRNPKQIYGTKIVTFKVFGFSAAYLKNMDGCDMLAD</sequence>